<evidence type="ECO:0008006" key="3">
    <source>
        <dbReference type="Google" id="ProtNLM"/>
    </source>
</evidence>
<protein>
    <recommendedName>
        <fullName evidence="3">Glycoside hydrolase family 5 domain-containing protein</fullName>
    </recommendedName>
</protein>
<keyword evidence="2" id="KW-1185">Reference proteome</keyword>
<proteinExistence type="predicted"/>
<dbReference type="SUPFAM" id="SSF51445">
    <property type="entry name" value="(Trans)glycosidases"/>
    <property type="match status" value="1"/>
</dbReference>
<evidence type="ECO:0000313" key="2">
    <source>
        <dbReference type="Proteomes" id="UP000244956"/>
    </source>
</evidence>
<accession>A0A2U2B604</accession>
<dbReference type="InterPro" id="IPR017853">
    <property type="entry name" value="GH"/>
</dbReference>
<dbReference type="EMBL" id="QEWP01000013">
    <property type="protein sequence ID" value="PWD98509.1"/>
    <property type="molecule type" value="Genomic_DNA"/>
</dbReference>
<comment type="caution">
    <text evidence="1">The sequence shown here is derived from an EMBL/GenBank/DDBJ whole genome shotgun (WGS) entry which is preliminary data.</text>
</comment>
<dbReference type="AlphaFoldDB" id="A0A2U2B604"/>
<gene>
    <name evidence="1" type="ORF">DDZ16_14820</name>
</gene>
<dbReference type="RefSeq" id="WP_109265262.1">
    <property type="nucleotide sequence ID" value="NZ_QEWP01000013.1"/>
</dbReference>
<reference evidence="1 2" key="1">
    <citation type="submission" date="2018-05" db="EMBL/GenBank/DDBJ databases">
        <title>Marinilabilia rubrum sp. nov., isolated from saltern sediment.</title>
        <authorList>
            <person name="Zhang R."/>
        </authorList>
    </citation>
    <scope>NUCLEOTIDE SEQUENCE [LARGE SCALE GENOMIC DNA]</scope>
    <source>
        <strain evidence="1 2">WTE16</strain>
    </source>
</reference>
<organism evidence="1 2">
    <name type="scientific">Marinilabilia rubra</name>
    <dbReference type="NCBI Taxonomy" id="2162893"/>
    <lineage>
        <taxon>Bacteria</taxon>
        <taxon>Pseudomonadati</taxon>
        <taxon>Bacteroidota</taxon>
        <taxon>Bacteroidia</taxon>
        <taxon>Marinilabiliales</taxon>
        <taxon>Marinilabiliaceae</taxon>
        <taxon>Marinilabilia</taxon>
    </lineage>
</organism>
<sequence length="392" mass="45714">MKTNKAIFLFLIVMGMAFFSVRLSSAQEIGCNFNHNPEIIDFKYLEKIGVEWVRTTPRILDYVYGDKDLNNDEAIDKVVEAGKKGYKLAFGFRWGFKKYGMDIPKPGSKEEKKLFETERAILRRVGPYVDVFKLGNEPNLETKKSDMMPQEDGSIPLVRFTKRQFEEVVLPFFEDELKIKTPDVYIGSFPRLFMKDERTIPGVMELIRMAHSDDRITGLAVHLHISSLDEIDESFEFVRDLMPDKPIIIPEFSLHRLYQEKSMDSIGSTPVGRSFAKKFGRDPSMKFYEWGEIANTKGVSRKEWEAFFMSRSWFPPHYLKEYQSRFTKYGVVLATFPLLQQSCPENMTPNSPMWFINPLYCQKSLIRMENGDYASNPLVFEDFIDWLNATRK</sequence>
<dbReference type="Proteomes" id="UP000244956">
    <property type="component" value="Unassembled WGS sequence"/>
</dbReference>
<dbReference type="OrthoDB" id="785207at2"/>
<name>A0A2U2B604_9BACT</name>
<evidence type="ECO:0000313" key="1">
    <source>
        <dbReference type="EMBL" id="PWD98509.1"/>
    </source>
</evidence>